<dbReference type="NCBIfam" id="TIGR02983">
    <property type="entry name" value="SigE-fam_strep"/>
    <property type="match status" value="1"/>
</dbReference>
<evidence type="ECO:0000259" key="6">
    <source>
        <dbReference type="Pfam" id="PF04542"/>
    </source>
</evidence>
<reference evidence="8 9" key="1">
    <citation type="journal article" date="2019" name="Int. J. Syst. Evol. Microbiol.">
        <title>The Global Catalogue of Microorganisms (GCM) 10K type strain sequencing project: providing services to taxonomists for standard genome sequencing and annotation.</title>
        <authorList>
            <consortium name="The Broad Institute Genomics Platform"/>
            <consortium name="The Broad Institute Genome Sequencing Center for Infectious Disease"/>
            <person name="Wu L."/>
            <person name="Ma J."/>
        </authorList>
    </citation>
    <scope>NUCLEOTIDE SEQUENCE [LARGE SCALE GENOMIC DNA]</scope>
    <source>
        <strain evidence="8 9">JCM 15933</strain>
    </source>
</reference>
<evidence type="ECO:0000313" key="9">
    <source>
        <dbReference type="Proteomes" id="UP001501470"/>
    </source>
</evidence>
<protein>
    <submittedName>
        <fullName evidence="8">SigE family RNA polymerase sigma factor</fullName>
    </submittedName>
</protein>
<dbReference type="InterPro" id="IPR039425">
    <property type="entry name" value="RNA_pol_sigma-70-like"/>
</dbReference>
<dbReference type="Gene3D" id="1.10.10.10">
    <property type="entry name" value="Winged helix-like DNA-binding domain superfamily/Winged helix DNA-binding domain"/>
    <property type="match status" value="1"/>
</dbReference>
<keyword evidence="4" id="KW-0238">DNA-binding</keyword>
<dbReference type="InterPro" id="IPR036388">
    <property type="entry name" value="WH-like_DNA-bd_sf"/>
</dbReference>
<dbReference type="InterPro" id="IPR013325">
    <property type="entry name" value="RNA_pol_sigma_r2"/>
</dbReference>
<feature type="domain" description="RNA polymerase sigma factor 70 region 4 type 2" evidence="7">
    <location>
        <begin position="101"/>
        <end position="153"/>
    </location>
</feature>
<keyword evidence="2" id="KW-0805">Transcription regulation</keyword>
<sequence>MDAEESFLAYVRERVAALSRIAFLLTGDRHLAEDLVQETLLRVAGRWGRIAAGGDPDPYVRRTLYHQHVSAWRRHRGRTVHVAHPPDRPGPDESDAVTGSVAVRAALARLAPRQRAVIVLRYFEDLTEAQTADILGCRVGTVKSQTRDALARLRAVAPELLGDPSELEVRG</sequence>
<evidence type="ECO:0000256" key="4">
    <source>
        <dbReference type="ARBA" id="ARBA00023125"/>
    </source>
</evidence>
<gene>
    <name evidence="8" type="ORF">GCM10009827_001930</name>
</gene>
<keyword evidence="3" id="KW-0731">Sigma factor</keyword>
<dbReference type="InterPro" id="IPR014284">
    <property type="entry name" value="RNA_pol_sigma-70_dom"/>
</dbReference>
<dbReference type="InterPro" id="IPR013324">
    <property type="entry name" value="RNA_pol_sigma_r3/r4-like"/>
</dbReference>
<dbReference type="SUPFAM" id="SSF88659">
    <property type="entry name" value="Sigma3 and sigma4 domains of RNA polymerase sigma factors"/>
    <property type="match status" value="1"/>
</dbReference>
<evidence type="ECO:0000256" key="2">
    <source>
        <dbReference type="ARBA" id="ARBA00023015"/>
    </source>
</evidence>
<dbReference type="PANTHER" id="PTHR43133">
    <property type="entry name" value="RNA POLYMERASE ECF-TYPE SIGMA FACTO"/>
    <property type="match status" value="1"/>
</dbReference>
<dbReference type="PANTHER" id="PTHR43133:SF50">
    <property type="entry name" value="ECF RNA POLYMERASE SIGMA FACTOR SIGM"/>
    <property type="match status" value="1"/>
</dbReference>
<evidence type="ECO:0000313" key="8">
    <source>
        <dbReference type="EMBL" id="GAA1499549.1"/>
    </source>
</evidence>
<proteinExistence type="inferred from homology"/>
<dbReference type="Proteomes" id="UP001501470">
    <property type="component" value="Unassembled WGS sequence"/>
</dbReference>
<accession>A0ABN1ZIF6</accession>
<dbReference type="Pfam" id="PF08281">
    <property type="entry name" value="Sigma70_r4_2"/>
    <property type="match status" value="1"/>
</dbReference>
<comment type="similarity">
    <text evidence="1">Belongs to the sigma-70 factor family. ECF subfamily.</text>
</comment>
<evidence type="ECO:0000259" key="7">
    <source>
        <dbReference type="Pfam" id="PF08281"/>
    </source>
</evidence>
<evidence type="ECO:0000256" key="3">
    <source>
        <dbReference type="ARBA" id="ARBA00023082"/>
    </source>
</evidence>
<keyword evidence="5" id="KW-0804">Transcription</keyword>
<dbReference type="InterPro" id="IPR014325">
    <property type="entry name" value="RNA_pol_sigma-E_actinobac"/>
</dbReference>
<dbReference type="Pfam" id="PF04542">
    <property type="entry name" value="Sigma70_r2"/>
    <property type="match status" value="1"/>
</dbReference>
<dbReference type="EMBL" id="BAAAQD010000001">
    <property type="protein sequence ID" value="GAA1499549.1"/>
    <property type="molecule type" value="Genomic_DNA"/>
</dbReference>
<dbReference type="InterPro" id="IPR007627">
    <property type="entry name" value="RNA_pol_sigma70_r2"/>
</dbReference>
<dbReference type="NCBIfam" id="TIGR02937">
    <property type="entry name" value="sigma70-ECF"/>
    <property type="match status" value="1"/>
</dbReference>
<dbReference type="SUPFAM" id="SSF88946">
    <property type="entry name" value="Sigma2 domain of RNA polymerase sigma factors"/>
    <property type="match status" value="1"/>
</dbReference>
<feature type="domain" description="RNA polymerase sigma-70 region 2" evidence="6">
    <location>
        <begin position="15"/>
        <end position="76"/>
    </location>
</feature>
<name>A0ABN1ZIF6_9ACTN</name>
<dbReference type="InterPro" id="IPR013249">
    <property type="entry name" value="RNA_pol_sigma70_r4_t2"/>
</dbReference>
<dbReference type="Gene3D" id="1.10.1740.10">
    <property type="match status" value="1"/>
</dbReference>
<evidence type="ECO:0000256" key="5">
    <source>
        <dbReference type="ARBA" id="ARBA00023163"/>
    </source>
</evidence>
<organism evidence="8 9">
    <name type="scientific">Dactylosporangium maewongense</name>
    <dbReference type="NCBI Taxonomy" id="634393"/>
    <lineage>
        <taxon>Bacteria</taxon>
        <taxon>Bacillati</taxon>
        <taxon>Actinomycetota</taxon>
        <taxon>Actinomycetes</taxon>
        <taxon>Micromonosporales</taxon>
        <taxon>Micromonosporaceae</taxon>
        <taxon>Dactylosporangium</taxon>
    </lineage>
</organism>
<keyword evidence="9" id="KW-1185">Reference proteome</keyword>
<evidence type="ECO:0000256" key="1">
    <source>
        <dbReference type="ARBA" id="ARBA00010641"/>
    </source>
</evidence>
<comment type="caution">
    <text evidence="8">The sequence shown here is derived from an EMBL/GenBank/DDBJ whole genome shotgun (WGS) entry which is preliminary data.</text>
</comment>
<dbReference type="CDD" id="cd06171">
    <property type="entry name" value="Sigma70_r4"/>
    <property type="match status" value="1"/>
</dbReference>